<dbReference type="EMBL" id="CP047650">
    <property type="protein sequence ID" value="QHJ00337.1"/>
    <property type="molecule type" value="Genomic_DNA"/>
</dbReference>
<reference evidence="2 3" key="1">
    <citation type="submission" date="2020-01" db="EMBL/GenBank/DDBJ databases">
        <title>Genome sequencing of strain KACC 21265.</title>
        <authorList>
            <person name="Heo J."/>
            <person name="Kim S.-J."/>
            <person name="Kim J.-S."/>
            <person name="Hong S.-B."/>
            <person name="Kwon S.-W."/>
        </authorList>
    </citation>
    <scope>NUCLEOTIDE SEQUENCE [LARGE SCALE GENOMIC DNA]</scope>
    <source>
        <strain evidence="2 3">KACC 21265</strain>
    </source>
</reference>
<keyword evidence="1" id="KW-0732">Signal</keyword>
<dbReference type="Proteomes" id="UP000464787">
    <property type="component" value="Chromosome"/>
</dbReference>
<sequence>MPFFRPAFPLPARLLALGCIAASLSPAAHADEGGRLSLMLGPYAYHWSDAEEHKHVYLLGLEQKRQDDSLIGAALFRNSFGQPSAYVYYGHQWDHVLGQAPLFAKLSGGVIYGYKGQYQDKVPFNHHGFGLAVIPAVGWQFTPEDAAEVGILGSAALIFTYNRSF</sequence>
<protein>
    <submittedName>
        <fullName evidence="2">ABC transporter ATP-binding protein</fullName>
    </submittedName>
</protein>
<keyword evidence="2" id="KW-0067">ATP-binding</keyword>
<dbReference type="KEGG" id="xyk:GT347_21565"/>
<organism evidence="2 3">
    <name type="scientific">Xylophilus rhododendri</name>
    <dbReference type="NCBI Taxonomy" id="2697032"/>
    <lineage>
        <taxon>Bacteria</taxon>
        <taxon>Pseudomonadati</taxon>
        <taxon>Pseudomonadota</taxon>
        <taxon>Betaproteobacteria</taxon>
        <taxon>Burkholderiales</taxon>
        <taxon>Xylophilus</taxon>
    </lineage>
</organism>
<dbReference type="GO" id="GO:0005524">
    <property type="term" value="F:ATP binding"/>
    <property type="evidence" value="ECO:0007669"/>
    <property type="project" value="UniProtKB-KW"/>
</dbReference>
<keyword evidence="3" id="KW-1185">Reference proteome</keyword>
<keyword evidence="2" id="KW-0547">Nucleotide-binding</keyword>
<evidence type="ECO:0000313" key="3">
    <source>
        <dbReference type="Proteomes" id="UP000464787"/>
    </source>
</evidence>
<dbReference type="RefSeq" id="WP_160554147.1">
    <property type="nucleotide sequence ID" value="NZ_CP047650.1"/>
</dbReference>
<evidence type="ECO:0000313" key="2">
    <source>
        <dbReference type="EMBL" id="QHJ00337.1"/>
    </source>
</evidence>
<feature type="signal peptide" evidence="1">
    <location>
        <begin position="1"/>
        <end position="30"/>
    </location>
</feature>
<accession>A0A857J8Y0</accession>
<dbReference type="AlphaFoldDB" id="A0A857J8Y0"/>
<evidence type="ECO:0000256" key="1">
    <source>
        <dbReference type="SAM" id="SignalP"/>
    </source>
</evidence>
<name>A0A857J8Y0_9BURK</name>
<gene>
    <name evidence="2" type="ORF">GT347_21565</name>
</gene>
<feature type="chain" id="PRO_5032754645" evidence="1">
    <location>
        <begin position="31"/>
        <end position="165"/>
    </location>
</feature>
<proteinExistence type="predicted"/>